<feature type="transmembrane region" description="Helical" evidence="9">
    <location>
        <begin position="104"/>
        <end position="127"/>
    </location>
</feature>
<evidence type="ECO:0000256" key="9">
    <source>
        <dbReference type="SAM" id="Phobius"/>
    </source>
</evidence>
<name>A0ABZ1BSP3_9FIRM</name>
<accession>A0ABZ1BSP3</accession>
<gene>
    <name evidence="10" type="ORF">VLY81_05565</name>
</gene>
<evidence type="ECO:0000256" key="3">
    <source>
        <dbReference type="ARBA" id="ARBA00022475"/>
    </source>
</evidence>
<feature type="transmembrane region" description="Helical" evidence="9">
    <location>
        <begin position="44"/>
        <end position="67"/>
    </location>
</feature>
<feature type="transmembrane region" description="Helical" evidence="9">
    <location>
        <begin position="278"/>
        <end position="303"/>
    </location>
</feature>
<feature type="transmembrane region" description="Helical" evidence="9">
    <location>
        <begin position="218"/>
        <end position="240"/>
    </location>
</feature>
<keyword evidence="2" id="KW-0813">Transport</keyword>
<evidence type="ECO:0000256" key="6">
    <source>
        <dbReference type="ARBA" id="ARBA00022847"/>
    </source>
</evidence>
<keyword evidence="8 9" id="KW-0472">Membrane</keyword>
<keyword evidence="4" id="KW-0762">Sugar transport</keyword>
<feature type="transmembrane region" description="Helical" evidence="9">
    <location>
        <begin position="195"/>
        <end position="212"/>
    </location>
</feature>
<evidence type="ECO:0000313" key="11">
    <source>
        <dbReference type="Proteomes" id="UP001333102"/>
    </source>
</evidence>
<feature type="transmembrane region" description="Helical" evidence="9">
    <location>
        <begin position="12"/>
        <end position="32"/>
    </location>
</feature>
<sequence length="324" mass="33298">MGRVPIVDTLQRVPGGMMLIPLLLGSVVRTFWPGFLGLGSFTSALFRDGALPLIALLILATGAQINVRQSGRVLAKTGVVLMAKTVVPALLVIAYGYAFGREGILGVSLLAAMVAFVNSNGGLWLALATQYGDEEDRGAYIASALNDGPFFTLVFLGLSGLGAIPLVYIVAAVLPFVIGFVLGNLDAKFADMMKPASAITVPFFAFALGAGIDLRSLAVGGVTGIWLGLLVALITGALTYGAYRWLLGERSAVGFAAGTTAGNSVATPAIVAQADASFAPFVAVATAQVAAAVLVTAIVTPLITHYLHRRLQRGAAGRPAGARA</sequence>
<reference evidence="11" key="1">
    <citation type="submission" date="2023-12" db="EMBL/GenBank/DDBJ databases">
        <title>Novel isolates from deep terrestrial aquifers shed light on the physiology and ecology of the class Limnochordia.</title>
        <authorList>
            <person name="Karnachuk O.V."/>
            <person name="Lukina A.P."/>
            <person name="Avakyan M.R."/>
            <person name="Kadnikov V."/>
            <person name="Begmatov S."/>
            <person name="Beletsky A.V."/>
            <person name="Mardanov A.V."/>
            <person name="Ravin N.V."/>
        </authorList>
    </citation>
    <scope>NUCLEOTIDE SEQUENCE [LARGE SCALE GENOMIC DNA]</scope>
    <source>
        <strain evidence="11">LN</strain>
    </source>
</reference>
<keyword evidence="5 9" id="KW-0812">Transmembrane</keyword>
<dbReference type="EMBL" id="CP141614">
    <property type="protein sequence ID" value="WRP15630.1"/>
    <property type="molecule type" value="Genomic_DNA"/>
</dbReference>
<feature type="transmembrane region" description="Helical" evidence="9">
    <location>
        <begin position="79"/>
        <end position="98"/>
    </location>
</feature>
<keyword evidence="6" id="KW-0769">Symport</keyword>
<feature type="transmembrane region" description="Helical" evidence="9">
    <location>
        <begin position="252"/>
        <end position="272"/>
    </location>
</feature>
<keyword evidence="7 9" id="KW-1133">Transmembrane helix</keyword>
<evidence type="ECO:0000256" key="8">
    <source>
        <dbReference type="ARBA" id="ARBA00023136"/>
    </source>
</evidence>
<evidence type="ECO:0000256" key="7">
    <source>
        <dbReference type="ARBA" id="ARBA00022989"/>
    </source>
</evidence>
<feature type="transmembrane region" description="Helical" evidence="9">
    <location>
        <begin position="139"/>
        <end position="158"/>
    </location>
</feature>
<evidence type="ECO:0000313" key="10">
    <source>
        <dbReference type="EMBL" id="WRP15630.1"/>
    </source>
</evidence>
<protein>
    <submittedName>
        <fullName evidence="10">2-keto-3-deoxygluconate permease</fullName>
    </submittedName>
</protein>
<dbReference type="Proteomes" id="UP001333102">
    <property type="component" value="Chromosome"/>
</dbReference>
<dbReference type="RefSeq" id="WP_324670036.1">
    <property type="nucleotide sequence ID" value="NZ_CP141614.1"/>
</dbReference>
<evidence type="ECO:0000256" key="2">
    <source>
        <dbReference type="ARBA" id="ARBA00022448"/>
    </source>
</evidence>
<dbReference type="Pfam" id="PF03812">
    <property type="entry name" value="KdgT"/>
    <property type="match status" value="1"/>
</dbReference>
<comment type="similarity">
    <text evidence="1">Belongs to the KdgT transporter family.</text>
</comment>
<feature type="transmembrane region" description="Helical" evidence="9">
    <location>
        <begin position="164"/>
        <end position="183"/>
    </location>
</feature>
<organism evidence="10 11">
    <name type="scientific">Geochorda subterranea</name>
    <dbReference type="NCBI Taxonomy" id="3109564"/>
    <lineage>
        <taxon>Bacteria</taxon>
        <taxon>Bacillati</taxon>
        <taxon>Bacillota</taxon>
        <taxon>Limnochordia</taxon>
        <taxon>Limnochordales</taxon>
        <taxon>Geochordaceae</taxon>
        <taxon>Geochorda</taxon>
    </lineage>
</organism>
<keyword evidence="11" id="KW-1185">Reference proteome</keyword>
<proteinExistence type="inferred from homology"/>
<dbReference type="InterPro" id="IPR004684">
    <property type="entry name" value="2keto-3dGluconate_permease"/>
</dbReference>
<keyword evidence="3" id="KW-1003">Cell membrane</keyword>
<evidence type="ECO:0000256" key="5">
    <source>
        <dbReference type="ARBA" id="ARBA00022692"/>
    </source>
</evidence>
<evidence type="ECO:0000256" key="1">
    <source>
        <dbReference type="ARBA" id="ARBA00006430"/>
    </source>
</evidence>
<evidence type="ECO:0000256" key="4">
    <source>
        <dbReference type="ARBA" id="ARBA00022597"/>
    </source>
</evidence>